<keyword evidence="1" id="KW-0812">Transmembrane</keyword>
<feature type="transmembrane region" description="Helical" evidence="1">
    <location>
        <begin position="40"/>
        <end position="61"/>
    </location>
</feature>
<keyword evidence="1" id="KW-0472">Membrane</keyword>
<proteinExistence type="predicted"/>
<organism evidence="2 3">
    <name type="scientific">Streptomyces meridianus</name>
    <dbReference type="NCBI Taxonomy" id="2938945"/>
    <lineage>
        <taxon>Bacteria</taxon>
        <taxon>Bacillati</taxon>
        <taxon>Actinomycetota</taxon>
        <taxon>Actinomycetes</taxon>
        <taxon>Kitasatosporales</taxon>
        <taxon>Streptomycetaceae</taxon>
        <taxon>Streptomyces</taxon>
    </lineage>
</organism>
<name>A0ABT0XAJ0_9ACTN</name>
<dbReference type="EMBL" id="JAMQGM010000043">
    <property type="protein sequence ID" value="MCM2579538.1"/>
    <property type="molecule type" value="Genomic_DNA"/>
</dbReference>
<protein>
    <submittedName>
        <fullName evidence="2">WD40 repeat domain-containing protein</fullName>
    </submittedName>
</protein>
<reference evidence="2" key="1">
    <citation type="journal article" date="2023" name="Int. J. Syst. Evol. Microbiol.">
        <title>Streptomyces meridianus sp. nov. isolated from brackish water of the Tagus estuary in Alcochete, Portugal.</title>
        <authorList>
            <person name="Santos J.D.N."/>
            <person name="Klimek D."/>
            <person name="Calusinska M."/>
            <person name="Lobo Da Cunha A."/>
            <person name="Catita J."/>
            <person name="Goncalves H."/>
            <person name="Gonzalez I."/>
            <person name="Reyes F."/>
            <person name="Lage O.M."/>
        </authorList>
    </citation>
    <scope>NUCLEOTIDE SEQUENCE</scope>
    <source>
        <strain evidence="2">MTZ3.1</strain>
    </source>
</reference>
<gene>
    <name evidence="2" type="ORF">M1E25_19665</name>
</gene>
<dbReference type="SUPFAM" id="SSF82171">
    <property type="entry name" value="DPP6 N-terminal domain-like"/>
    <property type="match status" value="1"/>
</dbReference>
<accession>A0ABT0XAJ0</accession>
<comment type="caution">
    <text evidence="2">The sequence shown here is derived from an EMBL/GenBank/DDBJ whole genome shotgun (WGS) entry which is preliminary data.</text>
</comment>
<dbReference type="Proteomes" id="UP001167160">
    <property type="component" value="Unassembled WGS sequence"/>
</dbReference>
<evidence type="ECO:0000313" key="3">
    <source>
        <dbReference type="Proteomes" id="UP001167160"/>
    </source>
</evidence>
<evidence type="ECO:0000313" key="2">
    <source>
        <dbReference type="EMBL" id="MCM2579538.1"/>
    </source>
</evidence>
<keyword evidence="3" id="KW-1185">Reference proteome</keyword>
<keyword evidence="1" id="KW-1133">Transmembrane helix</keyword>
<sequence>MNVQELVRDTFQDWSQEEVRPSPDLADRVLRARRRRRARGFAAVAAALVAVVVTAAALPALTGRTDRVRPASFAETVLAHPDQSPPRELIAAGDIAVSAFSGTKWVEQSNGDKVLTRAWQVHNPATGRYERTEWAWLDVAPGLETAAVLEGELPARRIGLLDTSTGKVDRWIEVDRGLASVEWSPDGKRLLATTYSKNPDRFSHDKPMNVNGKEEPGPVQSRTGFYVLDVASGNAEWTERPFDRDRSGFPGNAREDFAWSHDGSLVWAPSMYAPGRIFYDLDGRRMPAPKAEKHVGYPEAGLSPDGRRVAGDFAGADDGINSWVLDAATGRRVEVVPGQQLLAWADDSHLIAWGCDPKRCSGRGEFRNQLLVVSLTSKKVIPLSGFRKAAADGEGRWTPVFSRK</sequence>
<dbReference type="InterPro" id="IPR011042">
    <property type="entry name" value="6-blade_b-propeller_TolB-like"/>
</dbReference>
<dbReference type="Gene3D" id="2.120.10.30">
    <property type="entry name" value="TolB, C-terminal domain"/>
    <property type="match status" value="1"/>
</dbReference>
<evidence type="ECO:0000256" key="1">
    <source>
        <dbReference type="SAM" id="Phobius"/>
    </source>
</evidence>
<dbReference type="RefSeq" id="WP_251417470.1">
    <property type="nucleotide sequence ID" value="NZ_JAMQGM010000043.1"/>
</dbReference>